<name>A0A7J3M2L6_ARCFL</name>
<proteinExistence type="predicted"/>
<protein>
    <submittedName>
        <fullName evidence="1">Uncharacterized protein</fullName>
    </submittedName>
</protein>
<organism evidence="1">
    <name type="scientific">Archaeoglobus fulgidus</name>
    <dbReference type="NCBI Taxonomy" id="2234"/>
    <lineage>
        <taxon>Archaea</taxon>
        <taxon>Methanobacteriati</taxon>
        <taxon>Methanobacteriota</taxon>
        <taxon>Archaeoglobi</taxon>
        <taxon>Archaeoglobales</taxon>
        <taxon>Archaeoglobaceae</taxon>
        <taxon>Archaeoglobus</taxon>
    </lineage>
</organism>
<sequence>MKERVLELLEIAKSRNWKPWELQSALRERCESIVSVGDDLSFTIKLNFEIPEWRIEKLKEIGKECKIYPFKRAFRFKSGFVAVEGKFVRLSKDLDIETLEFVLEILFAEQR</sequence>
<reference evidence="1" key="1">
    <citation type="journal article" date="2020" name="mSystems">
        <title>Genome- and Community-Level Interaction Insights into Carbon Utilization and Element Cycling Functions of Hydrothermarchaeota in Hydrothermal Sediment.</title>
        <authorList>
            <person name="Zhou Z."/>
            <person name="Liu Y."/>
            <person name="Xu W."/>
            <person name="Pan J."/>
            <person name="Luo Z.H."/>
            <person name="Li M."/>
        </authorList>
    </citation>
    <scope>NUCLEOTIDE SEQUENCE [LARGE SCALE GENOMIC DNA]</scope>
    <source>
        <strain evidence="1">SpSt-587</strain>
    </source>
</reference>
<evidence type="ECO:0000313" key="1">
    <source>
        <dbReference type="EMBL" id="HGT83039.1"/>
    </source>
</evidence>
<dbReference type="AlphaFoldDB" id="A0A7J3M2L6"/>
<dbReference type="EMBL" id="DSYZ01000093">
    <property type="protein sequence ID" value="HGT83039.1"/>
    <property type="molecule type" value="Genomic_DNA"/>
</dbReference>
<comment type="caution">
    <text evidence="1">The sequence shown here is derived from an EMBL/GenBank/DDBJ whole genome shotgun (WGS) entry which is preliminary data.</text>
</comment>
<accession>A0A7J3M2L6</accession>
<gene>
    <name evidence="1" type="ORF">ENT52_04860</name>
</gene>